<dbReference type="Proteomes" id="UP000529637">
    <property type="component" value="Unassembled WGS sequence"/>
</dbReference>
<protein>
    <submittedName>
        <fullName evidence="2">Phospholipase D family protein</fullName>
    </submittedName>
</protein>
<dbReference type="PANTHER" id="PTHR21248:SF12">
    <property type="entry name" value="CARDIOLIPIN SYNTHASE C"/>
    <property type="match status" value="1"/>
</dbReference>
<dbReference type="InterPro" id="IPR025202">
    <property type="entry name" value="PLD-like_dom"/>
</dbReference>
<comment type="caution">
    <text evidence="2">The sequence shown here is derived from an EMBL/GenBank/DDBJ whole genome shotgun (WGS) entry which is preliminary data.</text>
</comment>
<dbReference type="RefSeq" id="WP_176068107.1">
    <property type="nucleotide sequence ID" value="NZ_JABWMJ010000003.1"/>
</dbReference>
<dbReference type="CDD" id="cd09113">
    <property type="entry name" value="PLDc_ymdC_like_2"/>
    <property type="match status" value="1"/>
</dbReference>
<dbReference type="InterPro" id="IPR001736">
    <property type="entry name" value="PLipase_D/transphosphatidylase"/>
</dbReference>
<dbReference type="GO" id="GO:0032049">
    <property type="term" value="P:cardiolipin biosynthetic process"/>
    <property type="evidence" value="ECO:0007669"/>
    <property type="project" value="UniProtKB-ARBA"/>
</dbReference>
<dbReference type="Pfam" id="PF13091">
    <property type="entry name" value="PLDc_2"/>
    <property type="match status" value="2"/>
</dbReference>
<evidence type="ECO:0000313" key="3">
    <source>
        <dbReference type="Proteomes" id="UP000529637"/>
    </source>
</evidence>
<proteinExistence type="predicted"/>
<dbReference type="CDD" id="cd09111">
    <property type="entry name" value="PLDc_ymdC_like_1"/>
    <property type="match status" value="1"/>
</dbReference>
<dbReference type="GO" id="GO:0030572">
    <property type="term" value="F:phosphatidyltransferase activity"/>
    <property type="evidence" value="ECO:0007669"/>
    <property type="project" value="UniProtKB-ARBA"/>
</dbReference>
<name>A0A7Y6NMA6_9BURK</name>
<dbReference type="Gene3D" id="3.30.870.10">
    <property type="entry name" value="Endonuclease Chain A"/>
    <property type="match status" value="2"/>
</dbReference>
<dbReference type="PROSITE" id="PS51257">
    <property type="entry name" value="PROKAR_LIPOPROTEIN"/>
    <property type="match status" value="1"/>
</dbReference>
<dbReference type="EMBL" id="JABWMJ010000003">
    <property type="protein sequence ID" value="NUZ05813.1"/>
    <property type="molecule type" value="Genomic_DNA"/>
</dbReference>
<feature type="domain" description="PLD phosphodiesterase" evidence="1">
    <location>
        <begin position="412"/>
        <end position="439"/>
    </location>
</feature>
<feature type="domain" description="PLD phosphodiesterase" evidence="1">
    <location>
        <begin position="170"/>
        <end position="197"/>
    </location>
</feature>
<dbReference type="SUPFAM" id="SSF56024">
    <property type="entry name" value="Phospholipase D/nuclease"/>
    <property type="match status" value="2"/>
</dbReference>
<dbReference type="PROSITE" id="PS50035">
    <property type="entry name" value="PLD"/>
    <property type="match status" value="2"/>
</dbReference>
<accession>A0A7Y6NMA6</accession>
<evidence type="ECO:0000313" key="2">
    <source>
        <dbReference type="EMBL" id="NUZ05813.1"/>
    </source>
</evidence>
<organism evidence="2 3">
    <name type="scientific">Piscinibacter koreensis</name>
    <dbReference type="NCBI Taxonomy" id="2742824"/>
    <lineage>
        <taxon>Bacteria</taxon>
        <taxon>Pseudomonadati</taxon>
        <taxon>Pseudomonadota</taxon>
        <taxon>Betaproteobacteria</taxon>
        <taxon>Burkholderiales</taxon>
        <taxon>Sphaerotilaceae</taxon>
        <taxon>Piscinibacter</taxon>
    </lineage>
</organism>
<sequence length="523" mass="57820">MRSLFRHVLLVVVLAAIGGCASLPPNPPRTPEFAGTDTAETPLGRIAAASVGEPASPEISAFRLLPIGDQAFNARLALTRRATKYVDAQYYLLSPDDVGLRFVTELRDAAARGVRVRLLVDDLYAGGSDELLGTLAAHDNVEVRIFNPLPVRGFDMVPRLLLSLHEFGRINRRMHNKLFIADNAFAITGGRNMAAEYFMRHSSANFIDLDLLSAGPVVHKLSSVFDDYWNSPYTYPAQVLGLVPVDRAEARRRFDALVRAAAPDSPSSPLDPFDRPPVEFELARGHVGLVRAPVQLFADSPEKAGGRTAVGPGADTVTERALAVFDAAQSEAVIVSPYLIPGKRGLAMLEHAAARHVSVKLFTNSLGSTDEPLVHWGYKRYRKAMLKLGVHIYEVGATLSRQSGRFGEFRRSLGRLHAKAALIDRRWLYVGSMNLDLRSSRVNTELALVIDSPRLGEEAMHLLERDGYASMYRLRLREPDDRIEWVSVGPDGEDIATVDEPEGSWWLRFKTWLLSPLAREDLL</sequence>
<dbReference type="SMART" id="SM00155">
    <property type="entry name" value="PLDc"/>
    <property type="match status" value="2"/>
</dbReference>
<evidence type="ECO:0000259" key="1">
    <source>
        <dbReference type="PROSITE" id="PS50035"/>
    </source>
</evidence>
<keyword evidence="3" id="KW-1185">Reference proteome</keyword>
<gene>
    <name evidence="2" type="ORF">HQN59_08555</name>
</gene>
<dbReference type="AlphaFoldDB" id="A0A7Y6NMA6"/>
<reference evidence="2 3" key="1">
    <citation type="submission" date="2020-06" db="EMBL/GenBank/DDBJ databases">
        <title>Schlegella sp. ID0723 isolated from air conditioner.</title>
        <authorList>
            <person name="Kim D.Y."/>
            <person name="Kim D.-U."/>
        </authorList>
    </citation>
    <scope>NUCLEOTIDE SEQUENCE [LARGE SCALE GENOMIC DNA]</scope>
    <source>
        <strain evidence="2 3">ID0723</strain>
    </source>
</reference>
<dbReference type="PANTHER" id="PTHR21248">
    <property type="entry name" value="CARDIOLIPIN SYNTHASE"/>
    <property type="match status" value="1"/>
</dbReference>